<reference evidence="1 4" key="2">
    <citation type="submission" date="2020-07" db="EMBL/GenBank/DDBJ databases">
        <authorList>
            <person name="Feng H."/>
        </authorList>
    </citation>
    <scope>NUCLEOTIDE SEQUENCE [LARGE SCALE GENOMIC DNA]</scope>
    <source>
        <strain evidence="4">s-12</strain>
        <strain evidence="1">S-12</strain>
    </source>
</reference>
<proteinExistence type="predicted"/>
<evidence type="ECO:0000313" key="1">
    <source>
        <dbReference type="EMBL" id="MBA4536385.1"/>
    </source>
</evidence>
<protein>
    <recommendedName>
        <fullName evidence="5">Nucleotidyltransferase domain-containing protein</fullName>
    </recommendedName>
</protein>
<sequence length="273" mass="31753">MIYLKPINKYINKNEIIENISTNDNDIIFLSGSLIEGMGNARSDLDIFLLNNKSVLESLNKVDYDFSEFKNGFKNINNFGCDIEYWDIDYIEELFEQINNIDFSNTNIRSLNLLDIEKSSLERSTSFIHRLLVSKCIKNEEAYNKLKSNLKVNNYYKLMVRLYINNVDNLFDDIIGNYEYEEYETAVMIARSALLKTLGAYLFSQRVSIDRDKWILMKLKGLSKANREASSIYMRVREILFTINNSDLMTNVEDILELNNEIIETIQGNLGGI</sequence>
<accession>A0A6B3VYD9</accession>
<dbReference type="EMBL" id="JAAIWN010000006">
    <property type="protein sequence ID" value="NEY80753.1"/>
    <property type="molecule type" value="Genomic_DNA"/>
</dbReference>
<comment type="caution">
    <text evidence="2">The sequence shown here is derived from an EMBL/GenBank/DDBJ whole genome shotgun (WGS) entry which is preliminary data.</text>
</comment>
<dbReference type="Proteomes" id="UP000570010">
    <property type="component" value="Unassembled WGS sequence"/>
</dbReference>
<reference evidence="2 3" key="1">
    <citation type="submission" date="2020-02" db="EMBL/GenBank/DDBJ databases">
        <title>Bacillus aquiflavi sp. nov., isolated from yellow water of strong flavor Chinese baijiu in Yibin region of China.</title>
        <authorList>
            <person name="Xie J."/>
        </authorList>
    </citation>
    <scope>NUCLEOTIDE SEQUENCE [LARGE SCALE GENOMIC DNA]</scope>
    <source>
        <strain evidence="2 3">3H-10</strain>
    </source>
</reference>
<gene>
    <name evidence="2" type="ORF">G4D64_04275</name>
    <name evidence="1" type="ORF">H1Z61_04310</name>
</gene>
<dbReference type="EMBL" id="JACEIO010000006">
    <property type="protein sequence ID" value="MBA4536385.1"/>
    <property type="molecule type" value="Genomic_DNA"/>
</dbReference>
<dbReference type="AlphaFoldDB" id="A0A6B3VYD9"/>
<evidence type="ECO:0000313" key="4">
    <source>
        <dbReference type="Proteomes" id="UP000570010"/>
    </source>
</evidence>
<evidence type="ECO:0000313" key="2">
    <source>
        <dbReference type="EMBL" id="NEY80753.1"/>
    </source>
</evidence>
<evidence type="ECO:0000313" key="3">
    <source>
        <dbReference type="Proteomes" id="UP000472971"/>
    </source>
</evidence>
<name>A0A6B3VYD9_9BACI</name>
<dbReference type="Proteomes" id="UP000472971">
    <property type="component" value="Unassembled WGS sequence"/>
</dbReference>
<evidence type="ECO:0008006" key="5">
    <source>
        <dbReference type="Google" id="ProtNLM"/>
    </source>
</evidence>
<organism evidence="2 3">
    <name type="scientific">Bacillus aquiflavi</name>
    <dbReference type="NCBI Taxonomy" id="2672567"/>
    <lineage>
        <taxon>Bacteria</taxon>
        <taxon>Bacillati</taxon>
        <taxon>Bacillota</taxon>
        <taxon>Bacilli</taxon>
        <taxon>Bacillales</taxon>
        <taxon>Bacillaceae</taxon>
        <taxon>Bacillus</taxon>
    </lineage>
</organism>
<dbReference type="RefSeq" id="WP_163240460.1">
    <property type="nucleotide sequence ID" value="NZ_JAAIWN010000006.1"/>
</dbReference>
<keyword evidence="3" id="KW-1185">Reference proteome</keyword>